<evidence type="ECO:0000313" key="3">
    <source>
        <dbReference type="Proteomes" id="UP000184375"/>
    </source>
</evidence>
<dbReference type="Pfam" id="PF00359">
    <property type="entry name" value="PTS_EIIA_2"/>
    <property type="match status" value="1"/>
</dbReference>
<sequence>MQEFNLLNEELILIRLEAEKREEVLKALANLLISSGYVKESFLEAILEREKVFPTGLPTEGVGVAIPHADIIHVVKPAIAIGVLNKPVKFSIMGNPEEEVDVKLVFMLAINEPTMQINLLKSLVSLFQDKKLLHQLSETKNKKELISILSRSIKVGILA</sequence>
<name>A0A1M7M0E6_9FIRM</name>
<reference evidence="3" key="1">
    <citation type="submission" date="2016-11" db="EMBL/GenBank/DDBJ databases">
        <authorList>
            <person name="Varghese N."/>
            <person name="Submissions S."/>
        </authorList>
    </citation>
    <scope>NUCLEOTIDE SEQUENCE [LARGE SCALE GENOMIC DNA]</scope>
    <source>
        <strain evidence="3">DSM 18802</strain>
    </source>
</reference>
<dbReference type="InterPro" id="IPR051541">
    <property type="entry name" value="PTS_SugarTrans_NitroReg"/>
</dbReference>
<organism evidence="2 3">
    <name type="scientific">Caldanaerovirga acetigignens</name>
    <dbReference type="NCBI Taxonomy" id="447595"/>
    <lineage>
        <taxon>Bacteria</taxon>
        <taxon>Bacillati</taxon>
        <taxon>Bacillota</taxon>
        <taxon>Clostridia</taxon>
        <taxon>Thermosediminibacterales</taxon>
        <taxon>Thermosediminibacteraceae</taxon>
        <taxon>Caldanaerovirga</taxon>
    </lineage>
</organism>
<dbReference type="STRING" id="447595.SAMN05660826_02100"/>
<protein>
    <submittedName>
        <fullName evidence="2">PTS system, galactitol-specific IIA component</fullName>
    </submittedName>
</protein>
<accession>A0A1M7M0E6</accession>
<dbReference type="PROSITE" id="PS51094">
    <property type="entry name" value="PTS_EIIA_TYPE_2"/>
    <property type="match status" value="1"/>
</dbReference>
<keyword evidence="3" id="KW-1185">Reference proteome</keyword>
<gene>
    <name evidence="2" type="ORF">SAMN05660826_02100</name>
</gene>
<dbReference type="Gene3D" id="3.40.930.10">
    <property type="entry name" value="Mannitol-specific EII, Chain A"/>
    <property type="match status" value="1"/>
</dbReference>
<proteinExistence type="predicted"/>
<dbReference type="PANTHER" id="PTHR47738">
    <property type="entry name" value="PTS SYSTEM FRUCTOSE-LIKE EIIA COMPONENT-RELATED"/>
    <property type="match status" value="1"/>
</dbReference>
<dbReference type="InterPro" id="IPR016152">
    <property type="entry name" value="PTrfase/Anion_transptr"/>
</dbReference>
<dbReference type="CDD" id="cd00211">
    <property type="entry name" value="PTS_IIA_fru"/>
    <property type="match status" value="1"/>
</dbReference>
<evidence type="ECO:0000259" key="1">
    <source>
        <dbReference type="PROSITE" id="PS51094"/>
    </source>
</evidence>
<dbReference type="PANTHER" id="PTHR47738:SF3">
    <property type="entry name" value="PHOSPHOTRANSFERASE SYSTEM MANNITOL_FRUCTOSE-SPECIFIC IIA DOMAIN CONTAINING PROTEIN"/>
    <property type="match status" value="1"/>
</dbReference>
<dbReference type="AlphaFoldDB" id="A0A1M7M0E6"/>
<feature type="domain" description="PTS EIIA type-2" evidence="1">
    <location>
        <begin position="5"/>
        <end position="152"/>
    </location>
</feature>
<evidence type="ECO:0000313" key="2">
    <source>
        <dbReference type="EMBL" id="SHM83599.1"/>
    </source>
</evidence>
<dbReference type="OrthoDB" id="370976at2"/>
<dbReference type="EMBL" id="FRCR01000016">
    <property type="protein sequence ID" value="SHM83599.1"/>
    <property type="molecule type" value="Genomic_DNA"/>
</dbReference>
<dbReference type="SUPFAM" id="SSF55804">
    <property type="entry name" value="Phoshotransferase/anion transport protein"/>
    <property type="match status" value="1"/>
</dbReference>
<dbReference type="InterPro" id="IPR002178">
    <property type="entry name" value="PTS_EIIA_type-2_dom"/>
</dbReference>
<dbReference type="RefSeq" id="WP_073258226.1">
    <property type="nucleotide sequence ID" value="NZ_FRCR01000016.1"/>
</dbReference>
<dbReference type="Proteomes" id="UP000184375">
    <property type="component" value="Unassembled WGS sequence"/>
</dbReference>